<comment type="caution">
    <text evidence="4">The sequence shown here is derived from an EMBL/GenBank/DDBJ whole genome shotgun (WGS) entry which is preliminary data.</text>
</comment>
<feature type="chain" id="PRO_5041272727" evidence="3">
    <location>
        <begin position="16"/>
        <end position="616"/>
    </location>
</feature>
<keyword evidence="2" id="KW-0472">Membrane</keyword>
<dbReference type="AlphaFoldDB" id="A0AA39I9T6"/>
<proteinExistence type="predicted"/>
<keyword evidence="2" id="KW-1133">Transmembrane helix</keyword>
<keyword evidence="3" id="KW-0732">Signal</keyword>
<feature type="region of interest" description="Disordered" evidence="1">
    <location>
        <begin position="357"/>
        <end position="399"/>
    </location>
</feature>
<feature type="region of interest" description="Disordered" evidence="1">
    <location>
        <begin position="595"/>
        <end position="616"/>
    </location>
</feature>
<feature type="signal peptide" evidence="3">
    <location>
        <begin position="1"/>
        <end position="15"/>
    </location>
</feature>
<gene>
    <name evidence="4" type="ORF">QR680_014691</name>
</gene>
<keyword evidence="2" id="KW-0812">Transmembrane</keyword>
<dbReference type="EMBL" id="JAUCMV010000002">
    <property type="protein sequence ID" value="KAK0420456.1"/>
    <property type="molecule type" value="Genomic_DNA"/>
</dbReference>
<reference evidence="4" key="1">
    <citation type="submission" date="2023-06" db="EMBL/GenBank/DDBJ databases">
        <title>Genomic analysis of the entomopathogenic nematode Steinernema hermaphroditum.</title>
        <authorList>
            <person name="Schwarz E.M."/>
            <person name="Heppert J.K."/>
            <person name="Baniya A."/>
            <person name="Schwartz H.T."/>
            <person name="Tan C.-H."/>
            <person name="Antoshechkin I."/>
            <person name="Sternberg P.W."/>
            <person name="Goodrich-Blair H."/>
            <person name="Dillman A.R."/>
        </authorList>
    </citation>
    <scope>NUCLEOTIDE SEQUENCE</scope>
    <source>
        <strain evidence="4">PS9179</strain>
        <tissue evidence="4">Whole animal</tissue>
    </source>
</reference>
<organism evidence="4 5">
    <name type="scientific">Steinernema hermaphroditum</name>
    <dbReference type="NCBI Taxonomy" id="289476"/>
    <lineage>
        <taxon>Eukaryota</taxon>
        <taxon>Metazoa</taxon>
        <taxon>Ecdysozoa</taxon>
        <taxon>Nematoda</taxon>
        <taxon>Chromadorea</taxon>
        <taxon>Rhabditida</taxon>
        <taxon>Tylenchina</taxon>
        <taxon>Panagrolaimomorpha</taxon>
        <taxon>Strongyloidoidea</taxon>
        <taxon>Steinernematidae</taxon>
        <taxon>Steinernema</taxon>
    </lineage>
</organism>
<sequence>MQLLCLLLIPLFILATQVSCRIRFSHLGSHYDGTFSKAVSVARTGECTLLAFNKKKIGFRIKVHEEKKTCALLTAFKRFTAPNDTKIRDYILTTSTSNQVCKPYSARNVSEFISGPCKRYRWDCELLEKMRDYCIFVGSDKPDCISSTGVSIEDVECPTGENLAAEQSGKALCCPKKKVFKEVLNDTAICCGPNDNYQQGTGLCCPSDLVHSKSSSGSIGCCPIGRAYVKTVNGVVHCCTVTHPKAVAAEDGYASCCPASYNKLVEAKTRKGPFSHHRLRHLSAWEVRAQLQIQREQRNWVSRQKGTERQKLLYKRTPFVGNIIIVFTMNTAFCLLLLIGCAYACGPLNKIDDVPNPNAGSSTTAPETSTAPESTTTAVESTTTAVESTTTAGGSDKPIAEQITDAETAKSDAQRAVNDAGAAVTELTGKVDQGKAKYEEDKSKLVTVGKKENALQAKAESDAAAKAEEKAKETKAEAETELSKANEKKTEVEADAAATEEQKKDAQNAVDEAQGKVDKATTALTGAEAAASTKKQEFENVKGDLADGDTVDTVKAEKDTLEADIKAHEAQKDALAEAVEAKAKAEEKLEKASEKLVELKNTQQQEQQDQDQDQQQ</sequence>
<evidence type="ECO:0000256" key="2">
    <source>
        <dbReference type="SAM" id="Phobius"/>
    </source>
</evidence>
<name>A0AA39I9T6_9BILA</name>
<accession>A0AA39I9T6</accession>
<feature type="compositionally biased region" description="Basic and acidic residues" evidence="1">
    <location>
        <begin position="454"/>
        <end position="492"/>
    </location>
</feature>
<protein>
    <submittedName>
        <fullName evidence="4">Uncharacterized protein</fullName>
    </submittedName>
</protein>
<feature type="compositionally biased region" description="Low complexity" evidence="1">
    <location>
        <begin position="359"/>
        <end position="395"/>
    </location>
</feature>
<dbReference type="Proteomes" id="UP001175271">
    <property type="component" value="Unassembled WGS sequence"/>
</dbReference>
<feature type="region of interest" description="Disordered" evidence="1">
    <location>
        <begin position="454"/>
        <end position="517"/>
    </location>
</feature>
<evidence type="ECO:0000256" key="3">
    <source>
        <dbReference type="SAM" id="SignalP"/>
    </source>
</evidence>
<evidence type="ECO:0000313" key="5">
    <source>
        <dbReference type="Proteomes" id="UP001175271"/>
    </source>
</evidence>
<feature type="transmembrane region" description="Helical" evidence="2">
    <location>
        <begin position="319"/>
        <end position="345"/>
    </location>
</feature>
<keyword evidence="5" id="KW-1185">Reference proteome</keyword>
<evidence type="ECO:0000313" key="4">
    <source>
        <dbReference type="EMBL" id="KAK0420456.1"/>
    </source>
</evidence>
<evidence type="ECO:0000256" key="1">
    <source>
        <dbReference type="SAM" id="MobiDB-lite"/>
    </source>
</evidence>